<keyword evidence="8 19" id="KW-0418">Kinase</keyword>
<dbReference type="GO" id="GO:0005886">
    <property type="term" value="C:plasma membrane"/>
    <property type="evidence" value="ECO:0007669"/>
    <property type="project" value="TreeGrafter"/>
</dbReference>
<keyword evidence="20" id="KW-1185">Reference proteome</keyword>
<feature type="binding site" evidence="14">
    <location>
        <position position="351"/>
    </location>
    <ligand>
        <name>ATP</name>
        <dbReference type="ChEBI" id="CHEBI:30616"/>
    </ligand>
</feature>
<feature type="domain" description="Gnk2-homologous" evidence="18">
    <location>
        <begin position="22"/>
        <end position="129"/>
    </location>
</feature>
<evidence type="ECO:0000256" key="15">
    <source>
        <dbReference type="SAM" id="Phobius"/>
    </source>
</evidence>
<sequence>MRMTKKFSLLVFLVVLISIIAVVSSQQCNETGFFEPRSKYAENRLIILSSLASNVKAHNGFYNDSSIGQGTDQVFAMGMCIEGTEPTVCSDCLKVAADQLIENCPNQTEAYTWTPHKTLCFARYSNSSFFNRLATHPLYMEHNNVDIKANLTYLNAIWETLTNRMITEASSEYSASLSSRRYYATDVANLTTCQAIHALMLCTPDLNTDDCHKCLGKAVSEYGNLKTQRGIVAWPSCCFRWDLYPFIGAFNLAPPSSPGCKKNIPMRIIVAIVVATGVFFSVLSAVVVALVCRRKKTDPPEEISNTNSLQYDLKTIEAATCTFSKSNMLGQGGFGEVFKGLLEDGSEIAVKRLSKESAQGVEEFKNETSLVAKLQHRNLVGVLGFCTEGEEKILVYEFVPNKSLDQFLFEPTKQGQLDWPKRYKIIVGTARGILYLHHDSPLKIIHRDLKASNILLDAEMEPKVADFGMARILRVDQSRADTKRVVGTRGYISPEYLMHGQFSMKSDVYSFGVLVLEIISGKRNSNFHETDDSGKNLVTHAWKHWRNGSPLELVDSELGKNYQSNEVIRCIHIALLCVQNDPEQRPNSLNVILMLTSNSITLPVPQSPIYEGMEMFLPLIKSVPGSINDSLIDDIVPR</sequence>
<dbReference type="InterPro" id="IPR000719">
    <property type="entry name" value="Prot_kinase_dom"/>
</dbReference>
<feature type="chain" id="PRO_5035732383" evidence="16">
    <location>
        <begin position="26"/>
        <end position="638"/>
    </location>
</feature>
<evidence type="ECO:0000259" key="17">
    <source>
        <dbReference type="PROSITE" id="PS50011"/>
    </source>
</evidence>
<keyword evidence="11 15" id="KW-0472">Membrane</keyword>
<evidence type="ECO:0000256" key="16">
    <source>
        <dbReference type="SAM" id="SignalP"/>
    </source>
</evidence>
<dbReference type="GO" id="GO:0009751">
    <property type="term" value="P:response to salicylic acid"/>
    <property type="evidence" value="ECO:0007669"/>
    <property type="project" value="UniProtKB-ARBA"/>
</dbReference>
<evidence type="ECO:0000256" key="9">
    <source>
        <dbReference type="ARBA" id="ARBA00022840"/>
    </source>
</evidence>
<evidence type="ECO:0000256" key="3">
    <source>
        <dbReference type="ARBA" id="ARBA00022679"/>
    </source>
</evidence>
<evidence type="ECO:0000256" key="11">
    <source>
        <dbReference type="ARBA" id="ARBA00023136"/>
    </source>
</evidence>
<keyword evidence="13" id="KW-0325">Glycoprotein</keyword>
<dbReference type="PROSITE" id="PS50011">
    <property type="entry name" value="PROTEIN_KINASE_DOM"/>
    <property type="match status" value="1"/>
</dbReference>
<dbReference type="InterPro" id="IPR001245">
    <property type="entry name" value="Ser-Thr/Tyr_kinase_cat_dom"/>
</dbReference>
<dbReference type="PROSITE" id="PS51473">
    <property type="entry name" value="GNK2"/>
    <property type="match status" value="2"/>
</dbReference>
<dbReference type="AlphaFoldDB" id="A0A8T1ZFU3"/>
<evidence type="ECO:0000256" key="5">
    <source>
        <dbReference type="ARBA" id="ARBA00022729"/>
    </source>
</evidence>
<keyword evidence="5 16" id="KW-0732">Signal</keyword>
<dbReference type="FunFam" id="1.10.510.10:FF:000129">
    <property type="entry name" value="cysteine-rich receptor-like protein kinase 10"/>
    <property type="match status" value="1"/>
</dbReference>
<keyword evidence="4 15" id="KW-0812">Transmembrane</keyword>
<dbReference type="CDD" id="cd23509">
    <property type="entry name" value="Gnk2-like"/>
    <property type="match status" value="2"/>
</dbReference>
<evidence type="ECO:0000256" key="7">
    <source>
        <dbReference type="ARBA" id="ARBA00022741"/>
    </source>
</evidence>
<protein>
    <submittedName>
        <fullName evidence="19">Protein kinase domain</fullName>
    </submittedName>
</protein>
<keyword evidence="12" id="KW-0675">Receptor</keyword>
<evidence type="ECO:0000256" key="1">
    <source>
        <dbReference type="ARBA" id="ARBA00004167"/>
    </source>
</evidence>
<evidence type="ECO:0000313" key="19">
    <source>
        <dbReference type="EMBL" id="KAG7557451.1"/>
    </source>
</evidence>
<evidence type="ECO:0000256" key="10">
    <source>
        <dbReference type="ARBA" id="ARBA00022989"/>
    </source>
</evidence>
<dbReference type="PROSITE" id="PS00108">
    <property type="entry name" value="PROTEIN_KINASE_ST"/>
    <property type="match status" value="1"/>
</dbReference>
<keyword evidence="10 15" id="KW-1133">Transmembrane helix</keyword>
<evidence type="ECO:0000256" key="8">
    <source>
        <dbReference type="ARBA" id="ARBA00022777"/>
    </source>
</evidence>
<organism evidence="19 20">
    <name type="scientific">Arabidopsis suecica</name>
    <name type="common">Swedish thale-cress</name>
    <name type="synonym">Cardaminopsis suecica</name>
    <dbReference type="NCBI Taxonomy" id="45249"/>
    <lineage>
        <taxon>Eukaryota</taxon>
        <taxon>Viridiplantae</taxon>
        <taxon>Streptophyta</taxon>
        <taxon>Embryophyta</taxon>
        <taxon>Tracheophyta</taxon>
        <taxon>Spermatophyta</taxon>
        <taxon>Magnoliopsida</taxon>
        <taxon>eudicotyledons</taxon>
        <taxon>Gunneridae</taxon>
        <taxon>Pentapetalae</taxon>
        <taxon>rosids</taxon>
        <taxon>malvids</taxon>
        <taxon>Brassicales</taxon>
        <taxon>Brassicaceae</taxon>
        <taxon>Camelineae</taxon>
        <taxon>Arabidopsis</taxon>
    </lineage>
</organism>
<keyword evidence="3" id="KW-0808">Transferase</keyword>
<name>A0A8T1ZFU3_ARASU</name>
<evidence type="ECO:0000256" key="6">
    <source>
        <dbReference type="ARBA" id="ARBA00022737"/>
    </source>
</evidence>
<evidence type="ECO:0000256" key="2">
    <source>
        <dbReference type="ARBA" id="ARBA00022527"/>
    </source>
</evidence>
<dbReference type="InterPro" id="IPR008271">
    <property type="entry name" value="Ser/Thr_kinase_AS"/>
</dbReference>
<reference evidence="19 20" key="1">
    <citation type="submission" date="2020-12" db="EMBL/GenBank/DDBJ databases">
        <title>Concerted genomic and epigenomic changes stabilize Arabidopsis allopolyploids.</title>
        <authorList>
            <person name="Chen Z."/>
        </authorList>
    </citation>
    <scope>NUCLEOTIDE SEQUENCE [LARGE SCALE GENOMIC DNA]</scope>
    <source>
        <strain evidence="19">As9502</strain>
        <tissue evidence="19">Leaf</tissue>
    </source>
</reference>
<dbReference type="GO" id="GO:0005524">
    <property type="term" value="F:ATP binding"/>
    <property type="evidence" value="ECO:0007669"/>
    <property type="project" value="UniProtKB-UniRule"/>
</dbReference>
<keyword evidence="9 14" id="KW-0067">ATP-binding</keyword>
<dbReference type="FunFam" id="3.30.430.20:FF:000007">
    <property type="entry name" value="Cysteine-rich receptor-like protein kinase 11"/>
    <property type="match status" value="1"/>
</dbReference>
<dbReference type="Pfam" id="PF01657">
    <property type="entry name" value="Stress-antifung"/>
    <property type="match status" value="2"/>
</dbReference>
<comment type="caution">
    <text evidence="19">The sequence shown here is derived from an EMBL/GenBank/DDBJ whole genome shotgun (WGS) entry which is preliminary data.</text>
</comment>
<dbReference type="Proteomes" id="UP000694251">
    <property type="component" value="Chromosome 11"/>
</dbReference>
<dbReference type="SMART" id="SM00220">
    <property type="entry name" value="S_TKc"/>
    <property type="match status" value="1"/>
</dbReference>
<evidence type="ECO:0000313" key="20">
    <source>
        <dbReference type="Proteomes" id="UP000694251"/>
    </source>
</evidence>
<feature type="signal peptide" evidence="16">
    <location>
        <begin position="1"/>
        <end position="25"/>
    </location>
</feature>
<evidence type="ECO:0000256" key="14">
    <source>
        <dbReference type="PROSITE-ProRule" id="PRU10141"/>
    </source>
</evidence>
<keyword evidence="7 14" id="KW-0547">Nucleotide-binding</keyword>
<accession>A0A8T1ZFU3</accession>
<evidence type="ECO:0000259" key="18">
    <source>
        <dbReference type="PROSITE" id="PS51473"/>
    </source>
</evidence>
<dbReference type="FunFam" id="3.30.200.20:FF:000727">
    <property type="entry name" value="Cysteine-rich RLK (RECEPTOR-like protein kinase) 23"/>
    <property type="match status" value="1"/>
</dbReference>
<dbReference type="PANTHER" id="PTHR27002">
    <property type="entry name" value="RECEPTOR-LIKE SERINE/THREONINE-PROTEIN KINASE SD1-8"/>
    <property type="match status" value="1"/>
</dbReference>
<dbReference type="InterPro" id="IPR017441">
    <property type="entry name" value="Protein_kinase_ATP_BS"/>
</dbReference>
<gene>
    <name evidence="19" type="ORF">ISN44_As11g034200</name>
</gene>
<dbReference type="Pfam" id="PF07714">
    <property type="entry name" value="PK_Tyr_Ser-Thr"/>
    <property type="match status" value="1"/>
</dbReference>
<dbReference type="PANTHER" id="PTHR27002:SF810">
    <property type="entry name" value="CYSTEINE-RICH RECEPTOR-LIKE PROTEIN KINASE 33-RELATED"/>
    <property type="match status" value="1"/>
</dbReference>
<keyword evidence="6" id="KW-0677">Repeat</keyword>
<feature type="domain" description="Protein kinase" evidence="17">
    <location>
        <begin position="323"/>
        <end position="602"/>
    </location>
</feature>
<comment type="subcellular location">
    <subcellularLocation>
        <location evidence="1">Membrane</location>
        <topology evidence="1">Single-pass membrane protein</topology>
    </subcellularLocation>
</comment>
<dbReference type="CDD" id="cd14066">
    <property type="entry name" value="STKc_IRAK"/>
    <property type="match status" value="1"/>
</dbReference>
<dbReference type="FunFam" id="3.30.430.20:FF:000003">
    <property type="entry name" value="Cysteine-rich RLK (RECEPTOR-like protein kinase) 10"/>
    <property type="match status" value="1"/>
</dbReference>
<dbReference type="GO" id="GO:0004674">
    <property type="term" value="F:protein serine/threonine kinase activity"/>
    <property type="evidence" value="ECO:0007669"/>
    <property type="project" value="UniProtKB-KW"/>
</dbReference>
<proteinExistence type="predicted"/>
<keyword evidence="2" id="KW-0723">Serine/threonine-protein kinase</keyword>
<feature type="transmembrane region" description="Helical" evidence="15">
    <location>
        <begin position="268"/>
        <end position="292"/>
    </location>
</feature>
<dbReference type="EMBL" id="JAEFBJ010000011">
    <property type="protein sequence ID" value="KAG7557451.1"/>
    <property type="molecule type" value="Genomic_DNA"/>
</dbReference>
<evidence type="ECO:0000256" key="12">
    <source>
        <dbReference type="ARBA" id="ARBA00023170"/>
    </source>
</evidence>
<feature type="domain" description="Gnk2-homologous" evidence="18">
    <location>
        <begin position="135"/>
        <end position="246"/>
    </location>
</feature>
<dbReference type="InterPro" id="IPR002902">
    <property type="entry name" value="GNK2"/>
</dbReference>
<evidence type="ECO:0000256" key="4">
    <source>
        <dbReference type="ARBA" id="ARBA00022692"/>
    </source>
</evidence>
<dbReference type="PROSITE" id="PS00107">
    <property type="entry name" value="PROTEIN_KINASE_ATP"/>
    <property type="match status" value="1"/>
</dbReference>
<dbReference type="OrthoDB" id="688481at2759"/>
<dbReference type="GO" id="GO:0042742">
    <property type="term" value="P:defense response to bacterium"/>
    <property type="evidence" value="ECO:0007669"/>
    <property type="project" value="UniProtKB-ARBA"/>
</dbReference>
<evidence type="ECO:0000256" key="13">
    <source>
        <dbReference type="ARBA" id="ARBA00023180"/>
    </source>
</evidence>